<sequence>MLFFLRRIGVVYCRCEREGAPGYLFMESTTDEKQSWAPKISAFLGRWGVETHGIAPIPVEQRVDPRTWQHFLLWFSANVNLPTMVIGAGGPVVFNMSFRDTAVVLLVSDAVASIIPAYFALFGPRLGTRQMVQARYSWGVRAVIIPSLFNVLSMTGYLVLNAIVAGQLLSTISSRLNPTAGIIIISLVSLVASFCGYRSLHWFQGVSWLPTLLGIIVMLAIGAPHLRAITIPASTPPTVAAVLSFSAAVMASVFSWCTAMADYGVYHKADTSSALIFTYVYTAMFSSSFMMHLLGAVFACAATSGTAPQWWAAYNNGNNFGGLASAVLAPSRGFGKLMMALMSLAISAPTALTMYSFGMSLMNVIATAICVPLAIAGQTRFYDVLVAIIDIIGYWSASFAAIIFTEHIVFRDATFSSYDVSAWDNAQSLPPGIAAVVSFALSFALIVPCMAQSFFVGPIAAALGGGDVGLVVGFFSTSFLYAGLRAVERRVFGR</sequence>
<dbReference type="Pfam" id="PF02133">
    <property type="entry name" value="Transp_cyt_pur"/>
    <property type="match status" value="1"/>
</dbReference>
<dbReference type="OrthoDB" id="2116389at2759"/>
<evidence type="ECO:0008006" key="11">
    <source>
        <dbReference type="Google" id="ProtNLM"/>
    </source>
</evidence>
<comment type="caution">
    <text evidence="9">The sequence shown here is derived from an EMBL/GenBank/DDBJ whole genome shotgun (WGS) entry which is preliminary data.</text>
</comment>
<dbReference type="AlphaFoldDB" id="A0A8H6T478"/>
<feature type="transmembrane region" description="Helical" evidence="8">
    <location>
        <begin position="429"/>
        <end position="447"/>
    </location>
</feature>
<feature type="transmembrane region" description="Helical" evidence="8">
    <location>
        <begin position="361"/>
        <end position="377"/>
    </location>
</feature>
<dbReference type="EMBL" id="JACAZE010000007">
    <property type="protein sequence ID" value="KAF7310731.1"/>
    <property type="molecule type" value="Genomic_DNA"/>
</dbReference>
<keyword evidence="6 7" id="KW-0472">Membrane</keyword>
<feature type="transmembrane region" description="Helical" evidence="8">
    <location>
        <begin position="142"/>
        <end position="164"/>
    </location>
</feature>
<feature type="transmembrane region" description="Helical" evidence="8">
    <location>
        <begin position="206"/>
        <end position="226"/>
    </location>
</feature>
<evidence type="ECO:0000256" key="6">
    <source>
        <dbReference type="ARBA" id="ARBA00023136"/>
    </source>
</evidence>
<comment type="similarity">
    <text evidence="2 7">Belongs to the purine-cytosine permease (2.A.39) family.</text>
</comment>
<evidence type="ECO:0000256" key="8">
    <source>
        <dbReference type="SAM" id="Phobius"/>
    </source>
</evidence>
<feature type="transmembrane region" description="Helical" evidence="8">
    <location>
        <begin position="384"/>
        <end position="409"/>
    </location>
</feature>
<keyword evidence="4 8" id="KW-0812">Transmembrane</keyword>
<feature type="transmembrane region" description="Helical" evidence="8">
    <location>
        <begin position="176"/>
        <end position="200"/>
    </location>
</feature>
<keyword evidence="10" id="KW-1185">Reference proteome</keyword>
<dbReference type="PANTHER" id="PTHR31806:SF5">
    <property type="entry name" value="PURINE-CYTOSINE PERMEASE FCY21"/>
    <property type="match status" value="1"/>
</dbReference>
<reference evidence="9" key="1">
    <citation type="submission" date="2020-05" db="EMBL/GenBank/DDBJ databases">
        <title>Mycena genomes resolve the evolution of fungal bioluminescence.</title>
        <authorList>
            <person name="Tsai I.J."/>
        </authorList>
    </citation>
    <scope>NUCLEOTIDE SEQUENCE</scope>
    <source>
        <strain evidence="9">110903Hualien_Pintung</strain>
    </source>
</reference>
<feature type="transmembrane region" description="Helical" evidence="8">
    <location>
        <begin position="238"/>
        <end position="256"/>
    </location>
</feature>
<evidence type="ECO:0000256" key="2">
    <source>
        <dbReference type="ARBA" id="ARBA00008974"/>
    </source>
</evidence>
<evidence type="ECO:0000313" key="9">
    <source>
        <dbReference type="EMBL" id="KAF7310731.1"/>
    </source>
</evidence>
<dbReference type="GO" id="GO:0005886">
    <property type="term" value="C:plasma membrane"/>
    <property type="evidence" value="ECO:0007669"/>
    <property type="project" value="TreeGrafter"/>
</dbReference>
<dbReference type="Proteomes" id="UP000613580">
    <property type="component" value="Unassembled WGS sequence"/>
</dbReference>
<dbReference type="InterPro" id="IPR001248">
    <property type="entry name" value="Pur-cyt_permease"/>
</dbReference>
<organism evidence="9 10">
    <name type="scientific">Mycena chlorophos</name>
    <name type="common">Agaric fungus</name>
    <name type="synonym">Agaricus chlorophos</name>
    <dbReference type="NCBI Taxonomy" id="658473"/>
    <lineage>
        <taxon>Eukaryota</taxon>
        <taxon>Fungi</taxon>
        <taxon>Dikarya</taxon>
        <taxon>Basidiomycota</taxon>
        <taxon>Agaricomycotina</taxon>
        <taxon>Agaricomycetes</taxon>
        <taxon>Agaricomycetidae</taxon>
        <taxon>Agaricales</taxon>
        <taxon>Marasmiineae</taxon>
        <taxon>Mycenaceae</taxon>
        <taxon>Mycena</taxon>
    </lineage>
</organism>
<gene>
    <name evidence="9" type="ORF">HMN09_00616100</name>
</gene>
<dbReference type="PANTHER" id="PTHR31806">
    <property type="entry name" value="PURINE-CYTOSINE PERMEASE FCY2-RELATED"/>
    <property type="match status" value="1"/>
</dbReference>
<feature type="transmembrane region" description="Helical" evidence="8">
    <location>
        <begin position="459"/>
        <end position="484"/>
    </location>
</feature>
<evidence type="ECO:0000256" key="7">
    <source>
        <dbReference type="PIRNR" id="PIRNR002744"/>
    </source>
</evidence>
<evidence type="ECO:0000256" key="5">
    <source>
        <dbReference type="ARBA" id="ARBA00022989"/>
    </source>
</evidence>
<feature type="transmembrane region" description="Helical" evidence="8">
    <location>
        <begin position="276"/>
        <end position="301"/>
    </location>
</feature>
<dbReference type="InterPro" id="IPR026030">
    <property type="entry name" value="Pur-cyt_permease_Fcy2/21/22"/>
</dbReference>
<evidence type="ECO:0000256" key="3">
    <source>
        <dbReference type="ARBA" id="ARBA00022448"/>
    </source>
</evidence>
<feature type="transmembrane region" description="Helical" evidence="8">
    <location>
        <begin position="101"/>
        <end position="122"/>
    </location>
</feature>
<name>A0A8H6T478_MYCCL</name>
<dbReference type="Gene3D" id="1.10.4160.10">
    <property type="entry name" value="Hydantoin permease"/>
    <property type="match status" value="1"/>
</dbReference>
<evidence type="ECO:0000256" key="4">
    <source>
        <dbReference type="ARBA" id="ARBA00022692"/>
    </source>
</evidence>
<proteinExistence type="inferred from homology"/>
<dbReference type="PIRSF" id="PIRSF002744">
    <property type="entry name" value="Pur-cyt_permease"/>
    <property type="match status" value="1"/>
</dbReference>
<evidence type="ECO:0000313" key="10">
    <source>
        <dbReference type="Proteomes" id="UP000613580"/>
    </source>
</evidence>
<evidence type="ECO:0000256" key="1">
    <source>
        <dbReference type="ARBA" id="ARBA00004141"/>
    </source>
</evidence>
<dbReference type="GO" id="GO:0022857">
    <property type="term" value="F:transmembrane transporter activity"/>
    <property type="evidence" value="ECO:0007669"/>
    <property type="project" value="InterPro"/>
</dbReference>
<keyword evidence="3 7" id="KW-0813">Transport</keyword>
<comment type="subcellular location">
    <subcellularLocation>
        <location evidence="1">Membrane</location>
        <topology evidence="1">Multi-pass membrane protein</topology>
    </subcellularLocation>
</comment>
<protein>
    <recommendedName>
        <fullName evidence="11">Purine-cytosine permease</fullName>
    </recommendedName>
</protein>
<accession>A0A8H6T478</accession>
<keyword evidence="5 8" id="KW-1133">Transmembrane helix</keyword>
<feature type="transmembrane region" description="Helical" evidence="8">
    <location>
        <begin position="71"/>
        <end position="94"/>
    </location>
</feature>